<dbReference type="InterPro" id="IPR050466">
    <property type="entry name" value="Carboxylest/Gibb_receptor"/>
</dbReference>
<comment type="similarity">
    <text evidence="1">Belongs to the 'GDXG' lipolytic enzyme family.</text>
</comment>
<dbReference type="PANTHER" id="PTHR23024:SF429">
    <property type="entry name" value="ALPHA_BETA HYDROLASE FOLD PROTEIN"/>
    <property type="match status" value="1"/>
</dbReference>
<organism evidence="3 4">
    <name type="scientific">Prunus persica</name>
    <name type="common">Peach</name>
    <name type="synonym">Amygdalus persica</name>
    <dbReference type="NCBI Taxonomy" id="3760"/>
    <lineage>
        <taxon>Eukaryota</taxon>
        <taxon>Viridiplantae</taxon>
        <taxon>Streptophyta</taxon>
        <taxon>Embryophyta</taxon>
        <taxon>Tracheophyta</taxon>
        <taxon>Spermatophyta</taxon>
        <taxon>Magnoliopsida</taxon>
        <taxon>eudicotyledons</taxon>
        <taxon>Gunneridae</taxon>
        <taxon>Pentapetalae</taxon>
        <taxon>rosids</taxon>
        <taxon>fabids</taxon>
        <taxon>Rosales</taxon>
        <taxon>Rosaceae</taxon>
        <taxon>Amygdaloideae</taxon>
        <taxon>Amygdaleae</taxon>
        <taxon>Prunus</taxon>
    </lineage>
</organism>
<evidence type="ECO:0000313" key="3">
    <source>
        <dbReference type="EMBL" id="ONH91517.1"/>
    </source>
</evidence>
<dbReference type="Gene3D" id="3.40.50.1820">
    <property type="entry name" value="alpha/beta hydrolase"/>
    <property type="match status" value="1"/>
</dbReference>
<feature type="domain" description="Alpha/beta hydrolase fold-3" evidence="2">
    <location>
        <begin position="34"/>
        <end position="92"/>
    </location>
</feature>
<gene>
    <name evidence="3" type="ORF">PRUPE_8G120200</name>
</gene>
<evidence type="ECO:0000313" key="4">
    <source>
        <dbReference type="Proteomes" id="UP000006882"/>
    </source>
</evidence>
<dbReference type="SUPFAM" id="SSF53474">
    <property type="entry name" value="alpha/beta-Hydrolases"/>
    <property type="match status" value="1"/>
</dbReference>
<evidence type="ECO:0000256" key="1">
    <source>
        <dbReference type="ARBA" id="ARBA00010515"/>
    </source>
</evidence>
<dbReference type="AlphaFoldDB" id="M5VKK8"/>
<dbReference type="Gramene" id="ONH91517">
    <property type="protein sequence ID" value="ONH91517"/>
    <property type="gene ID" value="PRUPE_8G120200"/>
</dbReference>
<sequence>MRRSPEHPLPLAYEDPWEALQWAAAHSNLCSGLNDLRVNPGKDLKLEDIGCGKVLVFVAEKDVLRDRAWAYYEALKIVCGWSEVVEIVESEGQ</sequence>
<reference evidence="3 4" key="1">
    <citation type="journal article" date="2013" name="Nat. Genet.">
        <title>The high-quality draft genome of peach (Prunus persica) identifies unique patterns of genetic diversity, domestication and genome evolution.</title>
        <authorList>
            <consortium name="International Peach Genome Initiative"/>
            <person name="Verde I."/>
            <person name="Abbott A.G."/>
            <person name="Scalabrin S."/>
            <person name="Jung S."/>
            <person name="Shu S."/>
            <person name="Marroni F."/>
            <person name="Zhebentyayeva T."/>
            <person name="Dettori M.T."/>
            <person name="Grimwood J."/>
            <person name="Cattonaro F."/>
            <person name="Zuccolo A."/>
            <person name="Rossini L."/>
            <person name="Jenkins J."/>
            <person name="Vendramin E."/>
            <person name="Meisel L.A."/>
            <person name="Decroocq V."/>
            <person name="Sosinski B."/>
            <person name="Prochnik S."/>
            <person name="Mitros T."/>
            <person name="Policriti A."/>
            <person name="Cipriani G."/>
            <person name="Dondini L."/>
            <person name="Ficklin S."/>
            <person name="Goodstein D.M."/>
            <person name="Xuan P."/>
            <person name="Del Fabbro C."/>
            <person name="Aramini V."/>
            <person name="Copetti D."/>
            <person name="Gonzalez S."/>
            <person name="Horner D.S."/>
            <person name="Falchi R."/>
            <person name="Lucas S."/>
            <person name="Mica E."/>
            <person name="Maldonado J."/>
            <person name="Lazzari B."/>
            <person name="Bielenberg D."/>
            <person name="Pirona R."/>
            <person name="Miculan M."/>
            <person name="Barakat A."/>
            <person name="Testolin R."/>
            <person name="Stella A."/>
            <person name="Tartarini S."/>
            <person name="Tonutti P."/>
            <person name="Arus P."/>
            <person name="Orellana A."/>
            <person name="Wells C."/>
            <person name="Main D."/>
            <person name="Vizzotto G."/>
            <person name="Silva H."/>
            <person name="Salamini F."/>
            <person name="Schmutz J."/>
            <person name="Morgante M."/>
            <person name="Rokhsar D.S."/>
        </authorList>
    </citation>
    <scope>NUCLEOTIDE SEQUENCE [LARGE SCALE GENOMIC DNA]</scope>
    <source>
        <strain evidence="4">cv. Nemared</strain>
    </source>
</reference>
<dbReference type="PANTHER" id="PTHR23024">
    <property type="entry name" value="ARYLACETAMIDE DEACETYLASE"/>
    <property type="match status" value="1"/>
</dbReference>
<dbReference type="InterPro" id="IPR013094">
    <property type="entry name" value="AB_hydrolase_3"/>
</dbReference>
<name>M5VKK8_PRUPE</name>
<dbReference type="HOGENOM" id="CLU_2403727_0_0_1"/>
<keyword evidence="4" id="KW-1185">Reference proteome</keyword>
<dbReference type="STRING" id="3760.M5VKK8"/>
<accession>M5VKK8</accession>
<proteinExistence type="inferred from homology"/>
<dbReference type="Proteomes" id="UP000006882">
    <property type="component" value="Chromosome G8"/>
</dbReference>
<evidence type="ECO:0000259" key="2">
    <source>
        <dbReference type="Pfam" id="PF07859"/>
    </source>
</evidence>
<dbReference type="Pfam" id="PF07859">
    <property type="entry name" value="Abhydrolase_3"/>
    <property type="match status" value="1"/>
</dbReference>
<dbReference type="GO" id="GO:0016787">
    <property type="term" value="F:hydrolase activity"/>
    <property type="evidence" value="ECO:0007669"/>
    <property type="project" value="InterPro"/>
</dbReference>
<dbReference type="InterPro" id="IPR029058">
    <property type="entry name" value="AB_hydrolase_fold"/>
</dbReference>
<dbReference type="EMBL" id="CM007658">
    <property type="protein sequence ID" value="ONH91517.1"/>
    <property type="molecule type" value="Genomic_DNA"/>
</dbReference>
<protein>
    <recommendedName>
        <fullName evidence="2">Alpha/beta hydrolase fold-3 domain-containing protein</fullName>
    </recommendedName>
</protein>